<protein>
    <submittedName>
        <fullName evidence="1">Uncharacterized protein</fullName>
    </submittedName>
</protein>
<evidence type="ECO:0000313" key="2">
    <source>
        <dbReference type="Proteomes" id="UP000007058"/>
    </source>
</evidence>
<evidence type="ECO:0000313" key="1">
    <source>
        <dbReference type="EMBL" id="BAE51521.1"/>
    </source>
</evidence>
<dbReference type="Proteomes" id="UP000007058">
    <property type="component" value="Chromosome"/>
</dbReference>
<accession>Q2W3Q4</accession>
<sequence>MPQHIIDRWRRHALDIVNIRVPATNSQQALAWRFLRQWGV</sequence>
<gene>
    <name evidence="1" type="ordered locus">amb2717</name>
</gene>
<dbReference type="RefSeq" id="WP_011385097.1">
    <property type="nucleotide sequence ID" value="NC_007626.1"/>
</dbReference>
<name>Q2W3Q4_PARM1</name>
<dbReference type="KEGG" id="mag:amb2717"/>
<proteinExistence type="predicted"/>
<dbReference type="EMBL" id="AP007255">
    <property type="protein sequence ID" value="BAE51521.1"/>
    <property type="molecule type" value="Genomic_DNA"/>
</dbReference>
<dbReference type="AlphaFoldDB" id="Q2W3Q4"/>
<dbReference type="HOGENOM" id="CLU_3292070_0_0_5"/>
<keyword evidence="2" id="KW-1185">Reference proteome</keyword>
<organism evidence="1 2">
    <name type="scientific">Paramagnetospirillum magneticum (strain ATCC 700264 / AMB-1)</name>
    <name type="common">Magnetospirillum magneticum</name>
    <dbReference type="NCBI Taxonomy" id="342108"/>
    <lineage>
        <taxon>Bacteria</taxon>
        <taxon>Pseudomonadati</taxon>
        <taxon>Pseudomonadota</taxon>
        <taxon>Alphaproteobacteria</taxon>
        <taxon>Rhodospirillales</taxon>
        <taxon>Magnetospirillaceae</taxon>
        <taxon>Paramagnetospirillum</taxon>
    </lineage>
</organism>
<reference evidence="1 2" key="1">
    <citation type="journal article" date="2005" name="DNA Res.">
        <title>Complete genome sequence of the facultative anaerobic magnetotactic bacterium Magnetospirillum sp. strain AMB-1.</title>
        <authorList>
            <person name="Matsunaga T."/>
            <person name="Okamura Y."/>
            <person name="Fukuda Y."/>
            <person name="Wahyudi A.T."/>
            <person name="Murase Y."/>
            <person name="Takeyama H."/>
        </authorList>
    </citation>
    <scope>NUCLEOTIDE SEQUENCE [LARGE SCALE GENOMIC DNA]</scope>
    <source>
        <strain evidence="2">ATCC 700264 / AMB-1</strain>
    </source>
</reference>